<sequence>MLHSLLKYFEKRQSLCANHCALQLGGFVMCTVP</sequence>
<evidence type="ECO:0000313" key="1">
    <source>
        <dbReference type="EMBL" id="JAE19967.1"/>
    </source>
</evidence>
<dbReference type="AlphaFoldDB" id="A0A0A9G634"/>
<name>A0A0A9G634_ARUDO</name>
<organism evidence="1">
    <name type="scientific">Arundo donax</name>
    <name type="common">Giant reed</name>
    <name type="synonym">Donax arundinaceus</name>
    <dbReference type="NCBI Taxonomy" id="35708"/>
    <lineage>
        <taxon>Eukaryota</taxon>
        <taxon>Viridiplantae</taxon>
        <taxon>Streptophyta</taxon>
        <taxon>Embryophyta</taxon>
        <taxon>Tracheophyta</taxon>
        <taxon>Spermatophyta</taxon>
        <taxon>Magnoliopsida</taxon>
        <taxon>Liliopsida</taxon>
        <taxon>Poales</taxon>
        <taxon>Poaceae</taxon>
        <taxon>PACMAD clade</taxon>
        <taxon>Arundinoideae</taxon>
        <taxon>Arundineae</taxon>
        <taxon>Arundo</taxon>
    </lineage>
</organism>
<reference evidence="1" key="1">
    <citation type="submission" date="2014-09" db="EMBL/GenBank/DDBJ databases">
        <authorList>
            <person name="Magalhaes I.L.F."/>
            <person name="Oliveira U."/>
            <person name="Santos F.R."/>
            <person name="Vidigal T.H.D.A."/>
            <person name="Brescovit A.D."/>
            <person name="Santos A.J."/>
        </authorList>
    </citation>
    <scope>NUCLEOTIDE SEQUENCE</scope>
    <source>
        <tissue evidence="1">Shoot tissue taken approximately 20 cm above the soil surface</tissue>
    </source>
</reference>
<accession>A0A0A9G634</accession>
<protein>
    <submittedName>
        <fullName evidence="1">Uncharacterized protein</fullName>
    </submittedName>
</protein>
<reference evidence="1" key="2">
    <citation type="journal article" date="2015" name="Data Brief">
        <title>Shoot transcriptome of the giant reed, Arundo donax.</title>
        <authorList>
            <person name="Barrero R.A."/>
            <person name="Guerrero F.D."/>
            <person name="Moolhuijzen P."/>
            <person name="Goolsby J.A."/>
            <person name="Tidwell J."/>
            <person name="Bellgard S.E."/>
            <person name="Bellgard M.I."/>
        </authorList>
    </citation>
    <scope>NUCLEOTIDE SEQUENCE</scope>
    <source>
        <tissue evidence="1">Shoot tissue taken approximately 20 cm above the soil surface</tissue>
    </source>
</reference>
<dbReference type="EMBL" id="GBRH01177929">
    <property type="protein sequence ID" value="JAE19967.1"/>
    <property type="molecule type" value="Transcribed_RNA"/>
</dbReference>
<proteinExistence type="predicted"/>